<proteinExistence type="predicted"/>
<evidence type="ECO:0000313" key="2">
    <source>
        <dbReference type="Proteomes" id="UP000322244"/>
    </source>
</evidence>
<organism evidence="1 2">
    <name type="scientific">Antrihabitans cavernicola</name>
    <dbReference type="NCBI Taxonomy" id="2495913"/>
    <lineage>
        <taxon>Bacteria</taxon>
        <taxon>Bacillati</taxon>
        <taxon>Actinomycetota</taxon>
        <taxon>Actinomycetes</taxon>
        <taxon>Mycobacteriales</taxon>
        <taxon>Nocardiaceae</taxon>
        <taxon>Antrihabitans</taxon>
    </lineage>
</organism>
<gene>
    <name evidence="1" type="ORF">FOY51_20525</name>
</gene>
<reference evidence="1 2" key="1">
    <citation type="submission" date="2019-07" db="EMBL/GenBank/DDBJ databases">
        <title>Rhodococcus cavernicolus sp. nov., isolated from a cave.</title>
        <authorList>
            <person name="Lee S.D."/>
        </authorList>
    </citation>
    <scope>NUCLEOTIDE SEQUENCE [LARGE SCALE GENOMIC DNA]</scope>
    <source>
        <strain evidence="1 2">C1-24</strain>
    </source>
</reference>
<dbReference type="EMBL" id="VLNY01000012">
    <property type="protein sequence ID" value="KAA0021018.1"/>
    <property type="molecule type" value="Genomic_DNA"/>
</dbReference>
<keyword evidence="2" id="KW-1185">Reference proteome</keyword>
<name>A0A5A7S4B7_9NOCA</name>
<dbReference type="OrthoDB" id="4774987at2"/>
<comment type="caution">
    <text evidence="1">The sequence shown here is derived from an EMBL/GenBank/DDBJ whole genome shotgun (WGS) entry which is preliminary data.</text>
</comment>
<evidence type="ECO:0000313" key="1">
    <source>
        <dbReference type="EMBL" id="KAA0021018.1"/>
    </source>
</evidence>
<dbReference type="AlphaFoldDB" id="A0A5A7S4B7"/>
<accession>A0A5A7S4B7</accession>
<protein>
    <submittedName>
        <fullName evidence="1">Uncharacterized protein</fullName>
    </submittedName>
</protein>
<dbReference type="Proteomes" id="UP000322244">
    <property type="component" value="Unassembled WGS sequence"/>
</dbReference>
<sequence>MTGVVGAYGISVGSYDAIVGADRADFEFLGIDTRRAMTRQLWGARVLQRGAAFPDWEGNDRWTFTLFPGETTVDGLAESGTVLKGKVRFRLGKTDRGIASARVAPAIVIGSALHEEPGSDTYRPLLLPP</sequence>